<sequence>MLGISIPLSTYVMRHSWATIAQDKGISLSVISEGLGHDSEMTTKVYLDSIQRSKVDKANRLILDGI</sequence>
<evidence type="ECO:0000256" key="1">
    <source>
        <dbReference type="ARBA" id="ARBA00023172"/>
    </source>
</evidence>
<dbReference type="InterPro" id="IPR013762">
    <property type="entry name" value="Integrase-like_cat_sf"/>
</dbReference>
<dbReference type="PROSITE" id="PS51898">
    <property type="entry name" value="TYR_RECOMBINASE"/>
    <property type="match status" value="1"/>
</dbReference>
<comment type="caution">
    <text evidence="3">The sequence shown here is derived from an EMBL/GenBank/DDBJ whole genome shotgun (WGS) entry which is preliminary data.</text>
</comment>
<dbReference type="STRING" id="857291.HMPREF9138_01401"/>
<organism evidence="3 4">
    <name type="scientific">Prevotella histicola F0411</name>
    <dbReference type="NCBI Taxonomy" id="857291"/>
    <lineage>
        <taxon>Bacteria</taxon>
        <taxon>Pseudomonadati</taxon>
        <taxon>Bacteroidota</taxon>
        <taxon>Bacteroidia</taxon>
        <taxon>Bacteroidales</taxon>
        <taxon>Prevotellaceae</taxon>
        <taxon>Prevotella</taxon>
    </lineage>
</organism>
<dbReference type="InterPro" id="IPR011010">
    <property type="entry name" value="DNA_brk_join_enz"/>
</dbReference>
<dbReference type="Proteomes" id="UP000004597">
    <property type="component" value="Unassembled WGS sequence"/>
</dbReference>
<dbReference type="Gene3D" id="1.10.443.10">
    <property type="entry name" value="Intergrase catalytic core"/>
    <property type="match status" value="1"/>
</dbReference>
<proteinExistence type="predicted"/>
<dbReference type="GO" id="GO:0003677">
    <property type="term" value="F:DNA binding"/>
    <property type="evidence" value="ECO:0007669"/>
    <property type="project" value="InterPro"/>
</dbReference>
<dbReference type="GO" id="GO:0006310">
    <property type="term" value="P:DNA recombination"/>
    <property type="evidence" value="ECO:0007669"/>
    <property type="project" value="UniProtKB-KW"/>
</dbReference>
<dbReference type="SUPFAM" id="SSF56349">
    <property type="entry name" value="DNA breaking-rejoining enzymes"/>
    <property type="match status" value="1"/>
</dbReference>
<reference evidence="3 4" key="1">
    <citation type="submission" date="2011-10" db="EMBL/GenBank/DDBJ databases">
        <title>The Genome Sequence of Prevotella histicola F0411.</title>
        <authorList>
            <consortium name="The Broad Institute Genome Sequencing Platform"/>
            <person name="Earl A."/>
            <person name="Ward D."/>
            <person name="Feldgarden M."/>
            <person name="Gevers D."/>
            <person name="Izard J."/>
            <person name="Ganesan A."/>
            <person name="Blanton J.M."/>
            <person name="Baranova O.V."/>
            <person name="Tanner A.C."/>
            <person name="Mathney J.M.J."/>
            <person name="Dewhirst F.E."/>
            <person name="Young S.K."/>
            <person name="Zeng Q."/>
            <person name="Gargeya S."/>
            <person name="Fitzgerald M."/>
            <person name="Haas B."/>
            <person name="Abouelleil A."/>
            <person name="Alvarado L."/>
            <person name="Arachchi H.M."/>
            <person name="Berlin A."/>
            <person name="Brown A."/>
            <person name="Chapman S.B."/>
            <person name="Chen Z."/>
            <person name="Dunbar C."/>
            <person name="Freedman E."/>
            <person name="Gearin G."/>
            <person name="Gellesch M."/>
            <person name="Goldberg J."/>
            <person name="Griggs A."/>
            <person name="Gujja S."/>
            <person name="Heiman D."/>
            <person name="Howarth C."/>
            <person name="Larson L."/>
            <person name="Lui A."/>
            <person name="MacDonald P.J.P."/>
            <person name="Montmayeur A."/>
            <person name="Murphy C."/>
            <person name="Neiman D."/>
            <person name="Pearson M."/>
            <person name="Priest M."/>
            <person name="Roberts A."/>
            <person name="Saif S."/>
            <person name="Shea T."/>
            <person name="Shenoy N."/>
            <person name="Sisk P."/>
            <person name="Stolte C."/>
            <person name="Sykes S."/>
            <person name="Wortman J."/>
            <person name="Nusbaum C."/>
            <person name="Birren B."/>
        </authorList>
    </citation>
    <scope>NUCLEOTIDE SEQUENCE [LARGE SCALE GENOMIC DNA]</scope>
    <source>
        <strain evidence="3 4">F0411</strain>
    </source>
</reference>
<keyword evidence="1" id="KW-0233">DNA recombination</keyword>
<dbReference type="GO" id="GO:0015074">
    <property type="term" value="P:DNA integration"/>
    <property type="evidence" value="ECO:0007669"/>
    <property type="project" value="InterPro"/>
</dbReference>
<name>G6AGI0_9BACT</name>
<gene>
    <name evidence="3" type="ORF">HMPREF9138_01401</name>
</gene>
<evidence type="ECO:0000313" key="4">
    <source>
        <dbReference type="Proteomes" id="UP000004597"/>
    </source>
</evidence>
<dbReference type="PATRIC" id="fig|857291.3.peg.1403"/>
<evidence type="ECO:0000313" key="3">
    <source>
        <dbReference type="EMBL" id="EHG16239.1"/>
    </source>
</evidence>
<keyword evidence="4" id="KW-1185">Reference proteome</keyword>
<feature type="domain" description="Tyr recombinase" evidence="2">
    <location>
        <begin position="1"/>
        <end position="62"/>
    </location>
</feature>
<accession>G6AGI0</accession>
<dbReference type="HOGENOM" id="CLU_201872_0_0_10"/>
<protein>
    <recommendedName>
        <fullName evidence="2">Tyr recombinase domain-containing protein</fullName>
    </recommendedName>
</protein>
<dbReference type="AlphaFoldDB" id="G6AGI0"/>
<evidence type="ECO:0000259" key="2">
    <source>
        <dbReference type="PROSITE" id="PS51898"/>
    </source>
</evidence>
<dbReference type="InterPro" id="IPR002104">
    <property type="entry name" value="Integrase_catalytic"/>
</dbReference>
<dbReference type="EMBL" id="AFXP01000010">
    <property type="protein sequence ID" value="EHG16239.1"/>
    <property type="molecule type" value="Genomic_DNA"/>
</dbReference>